<evidence type="ECO:0000313" key="1">
    <source>
        <dbReference type="EMBL" id="MBB5200816.1"/>
    </source>
</evidence>
<reference evidence="1 2" key="1">
    <citation type="submission" date="2020-08" db="EMBL/GenBank/DDBJ databases">
        <title>Genomic Encyclopedia of Type Strains, Phase IV (KMG-IV): sequencing the most valuable type-strain genomes for metagenomic binning, comparative biology and taxonomic classification.</title>
        <authorList>
            <person name="Goeker M."/>
        </authorList>
    </citation>
    <scope>NUCLEOTIDE SEQUENCE [LARGE SCALE GENOMIC DNA]</scope>
    <source>
        <strain evidence="1 2">DSM 23240</strain>
    </source>
</reference>
<accession>A0A840RVA1</accession>
<keyword evidence="2" id="KW-1185">Reference proteome</keyword>
<comment type="caution">
    <text evidence="1">The sequence shown here is derived from an EMBL/GenBank/DDBJ whole genome shotgun (WGS) entry which is preliminary data.</text>
</comment>
<protein>
    <submittedName>
        <fullName evidence="1">Uncharacterized protein</fullName>
    </submittedName>
</protein>
<evidence type="ECO:0000313" key="2">
    <source>
        <dbReference type="Proteomes" id="UP000571084"/>
    </source>
</evidence>
<proteinExistence type="predicted"/>
<dbReference type="AlphaFoldDB" id="A0A840RVA1"/>
<dbReference type="Proteomes" id="UP000571084">
    <property type="component" value="Unassembled WGS sequence"/>
</dbReference>
<sequence length="136" mass="15170">MLFEVIGTAKQLTSDQAIKKYWGGEIESIPHPKHRYGCDTLPLGWAEISHEEFAKSNFFHYTPLALAWSRTTIGDARMFFMPKDGGFAMIGDYLGGKVSVFKFGCQHDSTEENVGNCLTKYTCKKCGLVDTVDSSD</sequence>
<gene>
    <name evidence="1" type="ORF">HNR39_002658</name>
</gene>
<organism evidence="1 2">
    <name type="scientific">Glaciimonas immobilis</name>
    <dbReference type="NCBI Taxonomy" id="728004"/>
    <lineage>
        <taxon>Bacteria</taxon>
        <taxon>Pseudomonadati</taxon>
        <taxon>Pseudomonadota</taxon>
        <taxon>Betaproteobacteria</taxon>
        <taxon>Burkholderiales</taxon>
        <taxon>Oxalobacteraceae</taxon>
        <taxon>Glaciimonas</taxon>
    </lineage>
</organism>
<dbReference type="EMBL" id="JACHHQ010000005">
    <property type="protein sequence ID" value="MBB5200816.1"/>
    <property type="molecule type" value="Genomic_DNA"/>
</dbReference>
<dbReference type="RefSeq" id="WP_168055735.1">
    <property type="nucleotide sequence ID" value="NZ_JAAOZT010000007.1"/>
</dbReference>
<name>A0A840RVA1_9BURK</name>